<evidence type="ECO:0000256" key="6">
    <source>
        <dbReference type="ARBA" id="ARBA00023136"/>
    </source>
</evidence>
<name>A0ABX7K7P7_9PSED</name>
<accession>A0ABX7K7P7</accession>
<dbReference type="Proteomes" id="UP000663249">
    <property type="component" value="Plasmid pSDM007"/>
</dbReference>
<dbReference type="InterPro" id="IPR048279">
    <property type="entry name" value="MdtK-like"/>
</dbReference>
<dbReference type="RefSeq" id="WP_141092627.1">
    <property type="nucleotide sequence ID" value="NZ_CP070507.1"/>
</dbReference>
<reference evidence="8 9" key="1">
    <citation type="submission" date="2021-02" db="EMBL/GenBank/DDBJ databases">
        <title>Genomic and phenotypic characterization of Pseudomonas hygromyciniae, a novel bacterial species discovered from a commercially purchased antibiotic vial.</title>
        <authorList>
            <person name="Turner T.L."/>
            <person name="Mitra S.D."/>
            <person name="Kochan T.J."/>
            <person name="Pincus N.B."/>
            <person name="Lebrun-Corbin M."/>
            <person name="Cheung B."/>
            <person name="Gatesy S.W."/>
            <person name="Afzal T."/>
            <person name="Ozer E.A."/>
            <person name="Hauser A.R."/>
        </authorList>
    </citation>
    <scope>NUCLEOTIDE SEQUENCE [LARGE SCALE GENOMIC DNA]</scope>
    <source>
        <strain evidence="8 9">SDM007</strain>
        <plasmid evidence="8 9">pSDM007</plasmid>
    </source>
</reference>
<dbReference type="EMBL" id="CP070507">
    <property type="protein sequence ID" value="QSB42637.1"/>
    <property type="molecule type" value="Genomic_DNA"/>
</dbReference>
<evidence type="ECO:0000256" key="7">
    <source>
        <dbReference type="SAM" id="Phobius"/>
    </source>
</evidence>
<feature type="transmembrane region" description="Helical" evidence="7">
    <location>
        <begin position="332"/>
        <end position="355"/>
    </location>
</feature>
<keyword evidence="8" id="KW-0614">Plasmid</keyword>
<feature type="transmembrane region" description="Helical" evidence="7">
    <location>
        <begin position="209"/>
        <end position="230"/>
    </location>
</feature>
<evidence type="ECO:0000256" key="5">
    <source>
        <dbReference type="ARBA" id="ARBA00022989"/>
    </source>
</evidence>
<proteinExistence type="predicted"/>
<evidence type="ECO:0000313" key="9">
    <source>
        <dbReference type="Proteomes" id="UP000663249"/>
    </source>
</evidence>
<organism evidence="8 9">
    <name type="scientific">Pseudomonas hygromyciniae</name>
    <dbReference type="NCBI Taxonomy" id="2812000"/>
    <lineage>
        <taxon>Bacteria</taxon>
        <taxon>Pseudomonadati</taxon>
        <taxon>Pseudomonadota</taxon>
        <taxon>Gammaproteobacteria</taxon>
        <taxon>Pseudomonadales</taxon>
        <taxon>Pseudomonadaceae</taxon>
        <taxon>Pseudomonas</taxon>
    </lineage>
</organism>
<dbReference type="InterPro" id="IPR052031">
    <property type="entry name" value="Membrane_Transporter-Flippase"/>
</dbReference>
<comment type="subcellular location">
    <subcellularLocation>
        <location evidence="1">Cell inner membrane</location>
        <topology evidence="1">Multi-pass membrane protein</topology>
    </subcellularLocation>
</comment>
<keyword evidence="3" id="KW-1003">Cell membrane</keyword>
<feature type="transmembrane region" description="Helical" evidence="7">
    <location>
        <begin position="403"/>
        <end position="423"/>
    </location>
</feature>
<dbReference type="InterPro" id="IPR002528">
    <property type="entry name" value="MATE_fam"/>
</dbReference>
<dbReference type="NCBIfam" id="TIGR00797">
    <property type="entry name" value="matE"/>
    <property type="match status" value="1"/>
</dbReference>
<keyword evidence="6 7" id="KW-0472">Membrane</keyword>
<feature type="transmembrane region" description="Helical" evidence="7">
    <location>
        <begin position="76"/>
        <end position="98"/>
    </location>
</feature>
<feature type="transmembrane region" description="Helical" evidence="7">
    <location>
        <begin position="31"/>
        <end position="56"/>
    </location>
</feature>
<evidence type="ECO:0000256" key="2">
    <source>
        <dbReference type="ARBA" id="ARBA00022448"/>
    </source>
</evidence>
<evidence type="ECO:0000256" key="3">
    <source>
        <dbReference type="ARBA" id="ARBA00022475"/>
    </source>
</evidence>
<feature type="transmembrane region" description="Helical" evidence="7">
    <location>
        <begin position="284"/>
        <end position="312"/>
    </location>
</feature>
<evidence type="ECO:0000313" key="8">
    <source>
        <dbReference type="EMBL" id="QSB42637.1"/>
    </source>
</evidence>
<feature type="transmembrane region" description="Helical" evidence="7">
    <location>
        <begin position="151"/>
        <end position="172"/>
    </location>
</feature>
<dbReference type="PIRSF" id="PIRSF006603">
    <property type="entry name" value="DinF"/>
    <property type="match status" value="1"/>
</dbReference>
<geneLocation type="plasmid" evidence="8 9">
    <name>pSDM007</name>
</geneLocation>
<gene>
    <name evidence="8" type="ORF">JTY93_27915</name>
</gene>
<feature type="transmembrane region" description="Helical" evidence="7">
    <location>
        <begin position="429"/>
        <end position="447"/>
    </location>
</feature>
<dbReference type="PANTHER" id="PTHR43549:SF3">
    <property type="entry name" value="MULTIDRUG RESISTANCE PROTEIN YPNP-RELATED"/>
    <property type="match status" value="1"/>
</dbReference>
<dbReference type="Pfam" id="PF01554">
    <property type="entry name" value="MatE"/>
    <property type="match status" value="2"/>
</dbReference>
<feature type="transmembrane region" description="Helical" evidence="7">
    <location>
        <begin position="184"/>
        <end position="203"/>
    </location>
</feature>
<feature type="transmembrane region" description="Helical" evidence="7">
    <location>
        <begin position="251"/>
        <end position="272"/>
    </location>
</feature>
<keyword evidence="4 7" id="KW-0812">Transmembrane</keyword>
<feature type="transmembrane region" description="Helical" evidence="7">
    <location>
        <begin position="367"/>
        <end position="391"/>
    </location>
</feature>
<evidence type="ECO:0000256" key="1">
    <source>
        <dbReference type="ARBA" id="ARBA00004429"/>
    </source>
</evidence>
<keyword evidence="2" id="KW-0813">Transport</keyword>
<keyword evidence="9" id="KW-1185">Reference proteome</keyword>
<evidence type="ECO:0000256" key="4">
    <source>
        <dbReference type="ARBA" id="ARBA00022692"/>
    </source>
</evidence>
<feature type="transmembrane region" description="Helical" evidence="7">
    <location>
        <begin position="110"/>
        <end position="131"/>
    </location>
</feature>
<keyword evidence="5 7" id="KW-1133">Transmembrane helix</keyword>
<sequence>MNHRLVGSVREADPVQSDRAKFTSGSTMQHVVVMSITSAAGALAVFLVDALSLFYISMLEIEEFTAAVGFASAVQFFATSLSIGLSVATTAMVSQALGRGSQEEAAEAGGVSMTLSVLPAILITILSLLKLDYILALLGASGNTSRFAGDFLTITLASTPITVLGMCATGIIRAAGDVRRATKAKIWSCLIAAVVDPLMIFGMNCGLEGAAIATVISRAALLLLAAHGAIRVHKLVAPPSFEMSVRLLRQFLGVSVPASVAQLATPISSAYMTHTMARFGDGAVAGWAIIGRLIPIAFGALFAIGGAVSPIVGQNYGAQRRDRIRSTVRSALSLSALYVALVWLIIALCAEQLAAFFSAEGTARKLVIFYCRFAAVFFFFNGALFITTAAFSSMKRAGMAMLLSWLASTVGVVVPVTLGAHHYDAEGAILGWAVGSALSGIAAIYALQRLIKVEYPSAGAQDSWGDQ</sequence>
<dbReference type="PANTHER" id="PTHR43549">
    <property type="entry name" value="MULTIDRUG RESISTANCE PROTEIN YPNP-RELATED"/>
    <property type="match status" value="1"/>
</dbReference>
<protein>
    <submittedName>
        <fullName evidence="8">MATE family efflux transporter</fullName>
    </submittedName>
</protein>